<comment type="caution">
    <text evidence="1">The sequence shown here is derived from an EMBL/GenBank/DDBJ whole genome shotgun (WGS) entry which is preliminary data.</text>
</comment>
<proteinExistence type="predicted"/>
<gene>
    <name evidence="1" type="ORF">AVEN_248480_1</name>
</gene>
<organism evidence="1 2">
    <name type="scientific">Araneus ventricosus</name>
    <name type="common">Orbweaver spider</name>
    <name type="synonym">Epeira ventricosa</name>
    <dbReference type="NCBI Taxonomy" id="182803"/>
    <lineage>
        <taxon>Eukaryota</taxon>
        <taxon>Metazoa</taxon>
        <taxon>Ecdysozoa</taxon>
        <taxon>Arthropoda</taxon>
        <taxon>Chelicerata</taxon>
        <taxon>Arachnida</taxon>
        <taxon>Araneae</taxon>
        <taxon>Araneomorphae</taxon>
        <taxon>Entelegynae</taxon>
        <taxon>Araneoidea</taxon>
        <taxon>Araneidae</taxon>
        <taxon>Araneus</taxon>
    </lineage>
</organism>
<sequence>MTLATPYLAPIFPNYSIAPGIPSDQEKHDIPDPHMWSSSWNRFSNLVRCRPKETETSTVSLTCFNSLIPTRLCSSSSFKTGDFWRNRHELNSPAVVIYHTPPHPPAITFL</sequence>
<accession>A0A4Y2R1H5</accession>
<dbReference type="Proteomes" id="UP000499080">
    <property type="component" value="Unassembled WGS sequence"/>
</dbReference>
<evidence type="ECO:0000313" key="2">
    <source>
        <dbReference type="Proteomes" id="UP000499080"/>
    </source>
</evidence>
<evidence type="ECO:0000313" key="1">
    <source>
        <dbReference type="EMBL" id="GBN69448.1"/>
    </source>
</evidence>
<keyword evidence="2" id="KW-1185">Reference proteome</keyword>
<protein>
    <submittedName>
        <fullName evidence="1">Uncharacterized protein</fullName>
    </submittedName>
</protein>
<dbReference type="AlphaFoldDB" id="A0A4Y2R1H5"/>
<reference evidence="1 2" key="1">
    <citation type="journal article" date="2019" name="Sci. Rep.">
        <title>Orb-weaving spider Araneus ventricosus genome elucidates the spidroin gene catalogue.</title>
        <authorList>
            <person name="Kono N."/>
            <person name="Nakamura H."/>
            <person name="Ohtoshi R."/>
            <person name="Moran D.A.P."/>
            <person name="Shinohara A."/>
            <person name="Yoshida Y."/>
            <person name="Fujiwara M."/>
            <person name="Mori M."/>
            <person name="Tomita M."/>
            <person name="Arakawa K."/>
        </authorList>
    </citation>
    <scope>NUCLEOTIDE SEQUENCE [LARGE SCALE GENOMIC DNA]</scope>
</reference>
<dbReference type="EMBL" id="BGPR01015490">
    <property type="protein sequence ID" value="GBN69448.1"/>
    <property type="molecule type" value="Genomic_DNA"/>
</dbReference>
<name>A0A4Y2R1H5_ARAVE</name>